<dbReference type="PROSITE" id="PS50262">
    <property type="entry name" value="G_PROTEIN_RECEP_F1_2"/>
    <property type="match status" value="1"/>
</dbReference>
<dbReference type="EMBL" id="VSWD01000008">
    <property type="protein sequence ID" value="KAK3094800.1"/>
    <property type="molecule type" value="Genomic_DNA"/>
</dbReference>
<dbReference type="InterPro" id="IPR019427">
    <property type="entry name" value="7TM_GPCR_serpentine_rcpt_Srw"/>
</dbReference>
<protein>
    <recommendedName>
        <fullName evidence="6">G-protein coupled receptors family 1 profile domain-containing protein</fullName>
    </recommendedName>
</protein>
<evidence type="ECO:0000259" key="6">
    <source>
        <dbReference type="PROSITE" id="PS50262"/>
    </source>
</evidence>
<dbReference type="GO" id="GO:0008528">
    <property type="term" value="F:G protein-coupled peptide receptor activity"/>
    <property type="evidence" value="ECO:0007669"/>
    <property type="project" value="InterPro"/>
</dbReference>
<dbReference type="PANTHER" id="PTHR46273">
    <property type="entry name" value="MYOSUPPRESSIN RECEPTOR 1, ISOFORM B-RELATED"/>
    <property type="match status" value="1"/>
</dbReference>
<feature type="transmembrane region" description="Helical" evidence="5">
    <location>
        <begin position="289"/>
        <end position="313"/>
    </location>
</feature>
<keyword evidence="4 5" id="KW-0472">Membrane</keyword>
<feature type="transmembrane region" description="Helical" evidence="5">
    <location>
        <begin position="325"/>
        <end position="345"/>
    </location>
</feature>
<feature type="transmembrane region" description="Helical" evidence="5">
    <location>
        <begin position="178"/>
        <end position="198"/>
    </location>
</feature>
<evidence type="ECO:0000256" key="3">
    <source>
        <dbReference type="ARBA" id="ARBA00022989"/>
    </source>
</evidence>
<dbReference type="InterPro" id="IPR053219">
    <property type="entry name" value="GPCR_Dmsr-1"/>
</dbReference>
<accession>A0AA89BT53</accession>
<dbReference type="Pfam" id="PF10324">
    <property type="entry name" value="7TM_GPCR_Srw"/>
    <property type="match status" value="1"/>
</dbReference>
<name>A0AA89BT53_PINIB</name>
<evidence type="ECO:0000313" key="7">
    <source>
        <dbReference type="EMBL" id="KAK3094800.1"/>
    </source>
</evidence>
<organism evidence="7 8">
    <name type="scientific">Pinctada imbricata</name>
    <name type="common">Atlantic pearl-oyster</name>
    <name type="synonym">Pinctada martensii</name>
    <dbReference type="NCBI Taxonomy" id="66713"/>
    <lineage>
        <taxon>Eukaryota</taxon>
        <taxon>Metazoa</taxon>
        <taxon>Spiralia</taxon>
        <taxon>Lophotrochozoa</taxon>
        <taxon>Mollusca</taxon>
        <taxon>Bivalvia</taxon>
        <taxon>Autobranchia</taxon>
        <taxon>Pteriomorphia</taxon>
        <taxon>Pterioida</taxon>
        <taxon>Pterioidea</taxon>
        <taxon>Pteriidae</taxon>
        <taxon>Pinctada</taxon>
    </lineage>
</organism>
<proteinExistence type="predicted"/>
<sequence length="395" mass="45455">MSIQYGTYKNAEINESISLNLPETTKTPLFVHGHIHKDTALDKFQKDYAGVHGYLSVCVCLFGITSNFANIVVLTRKNMITSTNIILTWLAVADTLKMTDYLPFVTHFYIQRDPEIKSTDYFFASQSKSWMYYLMFHASFAIVCHTIAIWLTISLAIFRFLYIWYPTRGNMWCSPRRAKIVIFTVYIAVAIICSPNYAMNNFEEFTKNNSVVLYRYIKSKSFDNTTFDHLNYYIQSILVKIVPCFMLTILTFLLIYAMHKAYLRRRALKSEGRTEDANIHHEHNRTTGMLLAVVVLFLITELPQGILTLLMTINPLIENDVYNPLGDMLDIVALCNNGVNFILYCSMSKQFRDTFVSIFCGCCTKKETAWSKIKLITSAKNGHRDYSTATHATHV</sequence>
<comment type="caution">
    <text evidence="7">The sequence shown here is derived from an EMBL/GenBank/DDBJ whole genome shotgun (WGS) entry which is preliminary data.</text>
</comment>
<evidence type="ECO:0000313" key="8">
    <source>
        <dbReference type="Proteomes" id="UP001186944"/>
    </source>
</evidence>
<dbReference type="Proteomes" id="UP001186944">
    <property type="component" value="Unassembled WGS sequence"/>
</dbReference>
<dbReference type="PANTHER" id="PTHR46273:SF4">
    <property type="entry name" value="AT19640P"/>
    <property type="match status" value="1"/>
</dbReference>
<dbReference type="AlphaFoldDB" id="A0AA89BT53"/>
<dbReference type="GO" id="GO:0005886">
    <property type="term" value="C:plasma membrane"/>
    <property type="evidence" value="ECO:0007669"/>
    <property type="project" value="TreeGrafter"/>
</dbReference>
<keyword evidence="2 5" id="KW-0812">Transmembrane</keyword>
<feature type="transmembrane region" description="Helical" evidence="5">
    <location>
        <begin position="51"/>
        <end position="74"/>
    </location>
</feature>
<dbReference type="CDD" id="cd14978">
    <property type="entry name" value="7tmA_FMRFamide_R-like"/>
    <property type="match status" value="1"/>
</dbReference>
<keyword evidence="8" id="KW-1185">Reference proteome</keyword>
<gene>
    <name evidence="7" type="ORF">FSP39_006374</name>
</gene>
<feature type="transmembrane region" description="Helical" evidence="5">
    <location>
        <begin position="232"/>
        <end position="256"/>
    </location>
</feature>
<reference evidence="7" key="1">
    <citation type="submission" date="2019-08" db="EMBL/GenBank/DDBJ databases">
        <title>The improved chromosome-level genome for the pearl oyster Pinctada fucata martensii using PacBio sequencing and Hi-C.</title>
        <authorList>
            <person name="Zheng Z."/>
        </authorList>
    </citation>
    <scope>NUCLEOTIDE SEQUENCE</scope>
    <source>
        <strain evidence="7">ZZ-2019</strain>
        <tissue evidence="7">Adductor muscle</tissue>
    </source>
</reference>
<dbReference type="Gene3D" id="1.20.1070.10">
    <property type="entry name" value="Rhodopsin 7-helix transmembrane proteins"/>
    <property type="match status" value="1"/>
</dbReference>
<evidence type="ECO:0000256" key="4">
    <source>
        <dbReference type="ARBA" id="ARBA00023136"/>
    </source>
</evidence>
<comment type="subcellular location">
    <subcellularLocation>
        <location evidence="1">Membrane</location>
    </subcellularLocation>
</comment>
<dbReference type="SUPFAM" id="SSF81321">
    <property type="entry name" value="Family A G protein-coupled receptor-like"/>
    <property type="match status" value="1"/>
</dbReference>
<keyword evidence="3 5" id="KW-1133">Transmembrane helix</keyword>
<evidence type="ECO:0000256" key="5">
    <source>
        <dbReference type="SAM" id="Phobius"/>
    </source>
</evidence>
<evidence type="ECO:0000256" key="1">
    <source>
        <dbReference type="ARBA" id="ARBA00004370"/>
    </source>
</evidence>
<feature type="transmembrane region" description="Helical" evidence="5">
    <location>
        <begin position="130"/>
        <end position="158"/>
    </location>
</feature>
<dbReference type="InterPro" id="IPR017452">
    <property type="entry name" value="GPCR_Rhodpsn_7TM"/>
</dbReference>
<evidence type="ECO:0000256" key="2">
    <source>
        <dbReference type="ARBA" id="ARBA00022692"/>
    </source>
</evidence>
<dbReference type="PRINTS" id="PR00237">
    <property type="entry name" value="GPCRRHODOPSN"/>
</dbReference>
<dbReference type="InterPro" id="IPR000276">
    <property type="entry name" value="GPCR_Rhodpsn"/>
</dbReference>
<feature type="domain" description="G-protein coupled receptors family 1 profile" evidence="6">
    <location>
        <begin position="66"/>
        <end position="344"/>
    </location>
</feature>